<feature type="non-terminal residue" evidence="12">
    <location>
        <position position="1"/>
    </location>
</feature>
<evidence type="ECO:0000256" key="11">
    <source>
        <dbReference type="RuleBase" id="RU000488"/>
    </source>
</evidence>
<dbReference type="PANTHER" id="PTHR45829">
    <property type="entry name" value="MITOCHONDRIAL CARRIER PROTEIN RIM2"/>
    <property type="match status" value="1"/>
</dbReference>
<dbReference type="EMBL" id="VXAQ01003056">
    <property type="protein sequence ID" value="NXL68204.1"/>
    <property type="molecule type" value="Genomic_DNA"/>
</dbReference>
<reference evidence="12 13" key="1">
    <citation type="submission" date="2019-09" db="EMBL/GenBank/DDBJ databases">
        <title>Bird 10,000 Genomes (B10K) Project - Family phase.</title>
        <authorList>
            <person name="Zhang G."/>
        </authorList>
    </citation>
    <scope>NUCLEOTIDE SEQUENCE [LARGE SCALE GENOMIC DNA]</scope>
    <source>
        <strain evidence="12">B10K-DU-008-62</strain>
        <tissue evidence="12">Mixed tissue sample</tissue>
    </source>
</reference>
<dbReference type="PRINTS" id="PR00926">
    <property type="entry name" value="MITOCARRIER"/>
</dbReference>
<keyword evidence="7" id="KW-1133">Transmembrane helix</keyword>
<evidence type="ECO:0000313" key="13">
    <source>
        <dbReference type="Proteomes" id="UP000568556"/>
    </source>
</evidence>
<dbReference type="FunFam" id="1.50.40.10:FF:000124">
    <property type="entry name" value="Solute carrier family 25 member 36"/>
    <property type="match status" value="1"/>
</dbReference>
<dbReference type="PROSITE" id="PS50920">
    <property type="entry name" value="SOLCAR"/>
    <property type="match status" value="2"/>
</dbReference>
<evidence type="ECO:0000256" key="5">
    <source>
        <dbReference type="ARBA" id="ARBA00022737"/>
    </source>
</evidence>
<evidence type="ECO:0000256" key="10">
    <source>
        <dbReference type="PROSITE-ProRule" id="PRU00282"/>
    </source>
</evidence>
<keyword evidence="5" id="KW-0677">Repeat</keyword>
<evidence type="ECO:0000256" key="9">
    <source>
        <dbReference type="ARBA" id="ARBA00023136"/>
    </source>
</evidence>
<dbReference type="GO" id="GO:0005743">
    <property type="term" value="C:mitochondrial inner membrane"/>
    <property type="evidence" value="ECO:0007669"/>
    <property type="project" value="UniProtKB-SubCell"/>
</dbReference>
<evidence type="ECO:0000256" key="1">
    <source>
        <dbReference type="ARBA" id="ARBA00004448"/>
    </source>
</evidence>
<dbReference type="Pfam" id="PF00153">
    <property type="entry name" value="Mito_carr"/>
    <property type="match status" value="2"/>
</dbReference>
<dbReference type="AlphaFoldDB" id="A0A7L0UMA2"/>
<evidence type="ECO:0000256" key="2">
    <source>
        <dbReference type="ARBA" id="ARBA00006375"/>
    </source>
</evidence>
<gene>
    <name evidence="12" type="primary">Slc25a36_1</name>
    <name evidence="12" type="ORF">CHOACU_R11686</name>
</gene>
<evidence type="ECO:0000256" key="8">
    <source>
        <dbReference type="ARBA" id="ARBA00023128"/>
    </source>
</evidence>
<dbReference type="InterPro" id="IPR018108">
    <property type="entry name" value="MCP_transmembrane"/>
</dbReference>
<sequence length="217" mass="24607">RAIYFAAYSNCKEKLNNIFNPDSTQVHMISAGVAGFTAITTTNPIWLVKTRLQLDARNRGEKRMSAFECVQKVYRSDGIKGFYRGMSASYAGISETVIHFVIYESIKRKLLEYKTASALDNEDELAKEPSDFVRMMMAAATSKTCATSIAYPHEVVRTRLREEGTKYRSFFQTLSLLVREEGYGSLYRGLTTHLIRQIPNTAIMMSTYEVVVYLLDG</sequence>
<evidence type="ECO:0000313" key="12">
    <source>
        <dbReference type="EMBL" id="NXL68204.1"/>
    </source>
</evidence>
<proteinExistence type="inferred from homology"/>
<feature type="repeat" description="Solcar" evidence="10">
    <location>
        <begin position="130"/>
        <end position="214"/>
    </location>
</feature>
<dbReference type="GO" id="GO:1990519">
    <property type="term" value="P:pyrimidine nucleotide import into mitochondrion"/>
    <property type="evidence" value="ECO:0007669"/>
    <property type="project" value="TreeGrafter"/>
</dbReference>
<dbReference type="InterPro" id="IPR002067">
    <property type="entry name" value="MCP"/>
</dbReference>
<dbReference type="OrthoDB" id="269120at2759"/>
<dbReference type="PANTHER" id="PTHR45829:SF2">
    <property type="entry name" value="SOLUTE CARRIER FAMILY 25 MEMBER 36"/>
    <property type="match status" value="1"/>
</dbReference>
<keyword evidence="6" id="KW-0999">Mitochondrion inner membrane</keyword>
<dbReference type="GO" id="GO:0015218">
    <property type="term" value="F:pyrimidine nucleotide transmembrane transporter activity"/>
    <property type="evidence" value="ECO:0007669"/>
    <property type="project" value="InterPro"/>
</dbReference>
<organism evidence="12 13">
    <name type="scientific">Chordeiles acutipennis</name>
    <name type="common">Lesser nighthawk</name>
    <name type="synonym">Caprimulgus acutipennis</name>
    <dbReference type="NCBI Taxonomy" id="118183"/>
    <lineage>
        <taxon>Eukaryota</taxon>
        <taxon>Metazoa</taxon>
        <taxon>Chordata</taxon>
        <taxon>Craniata</taxon>
        <taxon>Vertebrata</taxon>
        <taxon>Euteleostomi</taxon>
        <taxon>Archelosauria</taxon>
        <taxon>Archosauria</taxon>
        <taxon>Dinosauria</taxon>
        <taxon>Saurischia</taxon>
        <taxon>Theropoda</taxon>
        <taxon>Coelurosauria</taxon>
        <taxon>Aves</taxon>
        <taxon>Neognathae</taxon>
        <taxon>Neoaves</taxon>
        <taxon>Strisores</taxon>
        <taxon>Caprimulgiformes</taxon>
        <taxon>Caprimulgidae</taxon>
        <taxon>Chordeilinae</taxon>
        <taxon>Chordeiles</taxon>
    </lineage>
</organism>
<keyword evidence="8" id="KW-0496">Mitochondrion</keyword>
<name>A0A7L0UMA2_CHOAC</name>
<dbReference type="InterPro" id="IPR049562">
    <property type="entry name" value="SLC25A33/36-like"/>
</dbReference>
<keyword evidence="3 11" id="KW-0813">Transport</keyword>
<evidence type="ECO:0000256" key="3">
    <source>
        <dbReference type="ARBA" id="ARBA00022448"/>
    </source>
</evidence>
<comment type="similarity">
    <text evidence="2 11">Belongs to the mitochondrial carrier (TC 2.A.29) family.</text>
</comment>
<feature type="repeat" description="Solcar" evidence="10">
    <location>
        <begin position="22"/>
        <end position="109"/>
    </location>
</feature>
<dbReference type="Gene3D" id="1.50.40.10">
    <property type="entry name" value="Mitochondrial carrier domain"/>
    <property type="match status" value="1"/>
</dbReference>
<accession>A0A7L0UMA2</accession>
<keyword evidence="13" id="KW-1185">Reference proteome</keyword>
<protein>
    <submittedName>
        <fullName evidence="12">S2536 protein</fullName>
    </submittedName>
</protein>
<keyword evidence="9 10" id="KW-0472">Membrane</keyword>
<feature type="non-terminal residue" evidence="12">
    <location>
        <position position="217"/>
    </location>
</feature>
<evidence type="ECO:0000256" key="7">
    <source>
        <dbReference type="ARBA" id="ARBA00022989"/>
    </source>
</evidence>
<evidence type="ECO:0000256" key="4">
    <source>
        <dbReference type="ARBA" id="ARBA00022692"/>
    </source>
</evidence>
<keyword evidence="4 10" id="KW-0812">Transmembrane</keyword>
<dbReference type="SUPFAM" id="SSF103506">
    <property type="entry name" value="Mitochondrial carrier"/>
    <property type="match status" value="1"/>
</dbReference>
<dbReference type="Proteomes" id="UP000568556">
    <property type="component" value="Unassembled WGS sequence"/>
</dbReference>
<dbReference type="InterPro" id="IPR023395">
    <property type="entry name" value="MCP_dom_sf"/>
</dbReference>
<evidence type="ECO:0000256" key="6">
    <source>
        <dbReference type="ARBA" id="ARBA00022792"/>
    </source>
</evidence>
<comment type="subcellular location">
    <subcellularLocation>
        <location evidence="1">Mitochondrion inner membrane</location>
        <topology evidence="1">Multi-pass membrane protein</topology>
    </subcellularLocation>
</comment>
<comment type="caution">
    <text evidence="12">The sequence shown here is derived from an EMBL/GenBank/DDBJ whole genome shotgun (WGS) entry which is preliminary data.</text>
</comment>